<dbReference type="Proteomes" id="UP000253744">
    <property type="component" value="Plasmid pDrdI"/>
</dbReference>
<evidence type="ECO:0000313" key="2">
    <source>
        <dbReference type="Proteomes" id="UP000253744"/>
    </source>
</evidence>
<proteinExistence type="predicted"/>
<dbReference type="Pfam" id="PF09939">
    <property type="entry name" value="DUF2171"/>
    <property type="match status" value="1"/>
</dbReference>
<dbReference type="KEGG" id="dwu:DVJ83_17805"/>
<accession>A0A345IMN4</accession>
<keyword evidence="1" id="KW-0614">Plasmid</keyword>
<name>A0A345IMN4_9DEIO</name>
<reference evidence="1 2" key="1">
    <citation type="submission" date="2018-07" db="EMBL/GenBank/DDBJ databases">
        <title>Complete Genome and Methylome Analysis of Deinococcus wulumuqiensis NEB 479.</title>
        <authorList>
            <person name="Fomenkov A."/>
            <person name="Luyten Y."/>
            <person name="Vincze T."/>
            <person name="Anton B.P."/>
            <person name="Clark T."/>
            <person name="Roberts R.J."/>
            <person name="Morgan R.D."/>
        </authorList>
    </citation>
    <scope>NUCLEOTIDE SEQUENCE [LARGE SCALE GENOMIC DNA]</scope>
    <source>
        <strain evidence="1 2">NEB 479</strain>
        <plasmid evidence="2">Plasmid pdrdi</plasmid>
    </source>
</reference>
<sequence length="81" mass="9305">MTGQDQIREHMPVVCADGQPHGQVDRLDGEYIKLTTDESGQHHWLPLSAVDHVDEHVHLNLSHAQVHQQWLSVDPHPEHRQ</sequence>
<geneLocation type="plasmid" evidence="2">
    <name>pdrdi</name>
</geneLocation>
<organism evidence="1 2">
    <name type="scientific">Deinococcus wulumuqiensis</name>
    <dbReference type="NCBI Taxonomy" id="980427"/>
    <lineage>
        <taxon>Bacteria</taxon>
        <taxon>Thermotogati</taxon>
        <taxon>Deinococcota</taxon>
        <taxon>Deinococci</taxon>
        <taxon>Deinococcales</taxon>
        <taxon>Deinococcaceae</taxon>
        <taxon>Deinococcus</taxon>
    </lineage>
</organism>
<dbReference type="AlphaFoldDB" id="A0A345IMN4"/>
<dbReference type="RefSeq" id="WP_114673605.1">
    <property type="nucleotide sequence ID" value="NZ_CP031163.1"/>
</dbReference>
<dbReference type="EMBL" id="CP031163">
    <property type="protein sequence ID" value="AXH00957.1"/>
    <property type="molecule type" value="Genomic_DNA"/>
</dbReference>
<evidence type="ECO:0000313" key="1">
    <source>
        <dbReference type="EMBL" id="AXH00957.1"/>
    </source>
</evidence>
<protein>
    <submittedName>
        <fullName evidence="1">DUF2171 domain-containing protein</fullName>
    </submittedName>
</protein>
<gene>
    <name evidence="1" type="ORF">DVJ83_17805</name>
</gene>
<dbReference type="InterPro" id="IPR018684">
    <property type="entry name" value="DUF2171"/>
</dbReference>